<dbReference type="Gene3D" id="2.40.160.110">
    <property type="match status" value="1"/>
</dbReference>
<evidence type="ECO:0000313" key="10">
    <source>
        <dbReference type="EMBL" id="CAJ0575558.1"/>
    </source>
</evidence>
<dbReference type="PANTHER" id="PTHR11506">
    <property type="entry name" value="LYSOSOME-ASSOCIATED MEMBRANE GLYCOPROTEIN"/>
    <property type="match status" value="1"/>
</dbReference>
<dbReference type="Pfam" id="PF21222">
    <property type="entry name" value="Lamp2_2nd"/>
    <property type="match status" value="1"/>
</dbReference>
<keyword evidence="3 8" id="KW-0732">Signal</keyword>
<accession>A0AA36CW28</accession>
<comment type="caution">
    <text evidence="10">The sequence shown here is derived from an EMBL/GenBank/DDBJ whole genome shotgun (WGS) entry which is preliminary data.</text>
</comment>
<evidence type="ECO:0000256" key="1">
    <source>
        <dbReference type="ARBA" id="ARBA00004251"/>
    </source>
</evidence>
<dbReference type="AlphaFoldDB" id="A0AA36CW28"/>
<evidence type="ECO:0000256" key="8">
    <source>
        <dbReference type="SAM" id="SignalP"/>
    </source>
</evidence>
<dbReference type="GO" id="GO:0072594">
    <property type="term" value="P:establishment of protein localization to organelle"/>
    <property type="evidence" value="ECO:0007669"/>
    <property type="project" value="TreeGrafter"/>
</dbReference>
<evidence type="ECO:0000259" key="9">
    <source>
        <dbReference type="Pfam" id="PF21222"/>
    </source>
</evidence>
<dbReference type="GO" id="GO:0005886">
    <property type="term" value="C:plasma membrane"/>
    <property type="evidence" value="ECO:0007669"/>
    <property type="project" value="TreeGrafter"/>
</dbReference>
<protein>
    <recommendedName>
        <fullName evidence="9">Lysosome-associated membrane glycoprotein 2-like transmembrane domain-containing protein</fullName>
    </recommendedName>
</protein>
<sequence length="235" mass="25747">MKLFLLCSVLAVGAMADLWYVKNPTKKDSVCAMVESKPTLSIHQGNTSFTLDIVNATVTGTCYDVVPVNGLQHGNIMTVAFFPDGPIPNITDTWKLTLQFVKIENEYQLANWTLEVHPTEKYNVSGVYQRALNSTTYSAAVLHAITCHSLPLNFEDGVQVVLGEARAVAFEDFDTPVWPKGLENDVCPADLPDKPKTSAVVPIIVGCFLVGLVVSVFVAYLIGRHRNRTRGYASV</sequence>
<organism evidence="10 11">
    <name type="scientific">Mesorhabditis spiculigera</name>
    <dbReference type="NCBI Taxonomy" id="96644"/>
    <lineage>
        <taxon>Eukaryota</taxon>
        <taxon>Metazoa</taxon>
        <taxon>Ecdysozoa</taxon>
        <taxon>Nematoda</taxon>
        <taxon>Chromadorea</taxon>
        <taxon>Rhabditida</taxon>
        <taxon>Rhabditina</taxon>
        <taxon>Rhabditomorpha</taxon>
        <taxon>Rhabditoidea</taxon>
        <taxon>Rhabditidae</taxon>
        <taxon>Mesorhabditinae</taxon>
        <taxon>Mesorhabditis</taxon>
    </lineage>
</organism>
<dbReference type="PANTHER" id="PTHR11506:SF35">
    <property type="entry name" value="LYSOSOME-ASSOCIATED MEMBRANE GLYCOPROTEIN 5"/>
    <property type="match status" value="1"/>
</dbReference>
<dbReference type="InterPro" id="IPR048524">
    <property type="entry name" value="Lamp2-like_TM"/>
</dbReference>
<dbReference type="Proteomes" id="UP001177023">
    <property type="component" value="Unassembled WGS sequence"/>
</dbReference>
<feature type="non-terminal residue" evidence="10">
    <location>
        <position position="1"/>
    </location>
</feature>
<keyword evidence="6" id="KW-0325">Glycoprotein</keyword>
<proteinExistence type="predicted"/>
<feature type="signal peptide" evidence="8">
    <location>
        <begin position="1"/>
        <end position="16"/>
    </location>
</feature>
<keyword evidence="5 7" id="KW-0472">Membrane</keyword>
<keyword evidence="11" id="KW-1185">Reference proteome</keyword>
<comment type="subcellular location">
    <subcellularLocation>
        <location evidence="1">Cell membrane</location>
        <topology evidence="1">Single-pass type I membrane protein</topology>
    </subcellularLocation>
</comment>
<name>A0AA36CW28_9BILA</name>
<evidence type="ECO:0000256" key="3">
    <source>
        <dbReference type="ARBA" id="ARBA00022729"/>
    </source>
</evidence>
<evidence type="ECO:0000256" key="6">
    <source>
        <dbReference type="ARBA" id="ARBA00023180"/>
    </source>
</evidence>
<reference evidence="10" key="1">
    <citation type="submission" date="2023-06" db="EMBL/GenBank/DDBJ databases">
        <authorList>
            <person name="Delattre M."/>
        </authorList>
    </citation>
    <scope>NUCLEOTIDE SEQUENCE</scope>
    <source>
        <strain evidence="10">AF72</strain>
    </source>
</reference>
<feature type="domain" description="Lysosome-associated membrane glycoprotein 2-like transmembrane" evidence="9">
    <location>
        <begin position="201"/>
        <end position="232"/>
    </location>
</feature>
<dbReference type="InterPro" id="IPR002000">
    <property type="entry name" value="Lysosome-assoc_membr_glycop"/>
</dbReference>
<keyword evidence="4 7" id="KW-1133">Transmembrane helix</keyword>
<keyword evidence="2 7" id="KW-0812">Transmembrane</keyword>
<evidence type="ECO:0000313" key="11">
    <source>
        <dbReference type="Proteomes" id="UP001177023"/>
    </source>
</evidence>
<dbReference type="GO" id="GO:0005765">
    <property type="term" value="C:lysosomal membrane"/>
    <property type="evidence" value="ECO:0007669"/>
    <property type="project" value="TreeGrafter"/>
</dbReference>
<evidence type="ECO:0000256" key="7">
    <source>
        <dbReference type="SAM" id="Phobius"/>
    </source>
</evidence>
<dbReference type="EMBL" id="CATQJA010002639">
    <property type="protein sequence ID" value="CAJ0575558.1"/>
    <property type="molecule type" value="Genomic_DNA"/>
</dbReference>
<feature type="chain" id="PRO_5041446495" description="Lysosome-associated membrane glycoprotein 2-like transmembrane domain-containing protein" evidence="8">
    <location>
        <begin position="17"/>
        <end position="235"/>
    </location>
</feature>
<gene>
    <name evidence="10" type="ORF">MSPICULIGERA_LOCUS13868</name>
</gene>
<dbReference type="GO" id="GO:0031902">
    <property type="term" value="C:late endosome membrane"/>
    <property type="evidence" value="ECO:0007669"/>
    <property type="project" value="TreeGrafter"/>
</dbReference>
<evidence type="ECO:0000256" key="2">
    <source>
        <dbReference type="ARBA" id="ARBA00022692"/>
    </source>
</evidence>
<evidence type="ECO:0000256" key="4">
    <source>
        <dbReference type="ARBA" id="ARBA00022989"/>
    </source>
</evidence>
<feature type="transmembrane region" description="Helical" evidence="7">
    <location>
        <begin position="199"/>
        <end position="222"/>
    </location>
</feature>
<evidence type="ECO:0000256" key="5">
    <source>
        <dbReference type="ARBA" id="ARBA00023136"/>
    </source>
</evidence>